<evidence type="ECO:0000313" key="7">
    <source>
        <dbReference type="EMBL" id="OXA57573.1"/>
    </source>
</evidence>
<dbReference type="PANTHER" id="PTHR14167:SF81">
    <property type="entry name" value="ENDOPHILIN-A"/>
    <property type="match status" value="1"/>
</dbReference>
<dbReference type="InterPro" id="IPR001452">
    <property type="entry name" value="SH3_domain"/>
</dbReference>
<feature type="domain" description="SH3" evidence="6">
    <location>
        <begin position="139"/>
        <end position="202"/>
    </location>
</feature>
<dbReference type="Proteomes" id="UP000198287">
    <property type="component" value="Unassembled WGS sequence"/>
</dbReference>
<dbReference type="AlphaFoldDB" id="A0A226EIN4"/>
<dbReference type="CDD" id="cd00174">
    <property type="entry name" value="SH3"/>
    <property type="match status" value="2"/>
</dbReference>
<keyword evidence="4" id="KW-0472">Membrane</keyword>
<dbReference type="STRING" id="158441.A0A226EIN4"/>
<gene>
    <name evidence="7" type="ORF">Fcan01_06838</name>
</gene>
<dbReference type="EMBL" id="LNIX01000003">
    <property type="protein sequence ID" value="OXA57573.1"/>
    <property type="molecule type" value="Genomic_DNA"/>
</dbReference>
<evidence type="ECO:0000256" key="2">
    <source>
        <dbReference type="ARBA" id="ARBA00022443"/>
    </source>
</evidence>
<name>A0A226EIN4_FOLCA</name>
<dbReference type="PROSITE" id="PS50002">
    <property type="entry name" value="SH3"/>
    <property type="match status" value="2"/>
</dbReference>
<accession>A0A226EIN4</accession>
<reference evidence="7 8" key="1">
    <citation type="submission" date="2015-12" db="EMBL/GenBank/DDBJ databases">
        <title>The genome of Folsomia candida.</title>
        <authorList>
            <person name="Faddeeva A."/>
            <person name="Derks M.F."/>
            <person name="Anvar Y."/>
            <person name="Smit S."/>
            <person name="Van Straalen N."/>
            <person name="Roelofs D."/>
        </authorList>
    </citation>
    <scope>NUCLEOTIDE SEQUENCE [LARGE SCALE GENOMIC DNA]</scope>
    <source>
        <strain evidence="7 8">VU population</strain>
        <tissue evidence="7">Whole body</tissue>
    </source>
</reference>
<dbReference type="PRINTS" id="PR00499">
    <property type="entry name" value="P67PHOX"/>
</dbReference>
<keyword evidence="8" id="KW-1185">Reference proteome</keyword>
<keyword evidence="3" id="KW-0175">Coiled coil</keyword>
<organism evidence="7 8">
    <name type="scientific">Folsomia candida</name>
    <name type="common">Springtail</name>
    <dbReference type="NCBI Taxonomy" id="158441"/>
    <lineage>
        <taxon>Eukaryota</taxon>
        <taxon>Metazoa</taxon>
        <taxon>Ecdysozoa</taxon>
        <taxon>Arthropoda</taxon>
        <taxon>Hexapoda</taxon>
        <taxon>Collembola</taxon>
        <taxon>Entomobryomorpha</taxon>
        <taxon>Isotomoidea</taxon>
        <taxon>Isotomidae</taxon>
        <taxon>Proisotominae</taxon>
        <taxon>Folsomia</taxon>
    </lineage>
</organism>
<dbReference type="Gene3D" id="2.30.30.40">
    <property type="entry name" value="SH3 Domains"/>
    <property type="match status" value="2"/>
</dbReference>
<dbReference type="OrthoDB" id="9991832at2759"/>
<evidence type="ECO:0000259" key="6">
    <source>
        <dbReference type="PROSITE" id="PS50002"/>
    </source>
</evidence>
<dbReference type="InterPro" id="IPR050384">
    <property type="entry name" value="Endophilin_SH3RF"/>
</dbReference>
<proteinExistence type="predicted"/>
<sequence length="205" mass="23495">MTGPMSSWKRGIKRGLSPLGIWGRGMGKGGKRRMEGGGWGEGDDKGEEFCKSPHPHPYITLYTFHACNENDLTVLRGQLLTVLNKDDPDWFWVCRSHDNQEGFVPSAFVFPFNYLKEEQSKKEVTKLCEVNNRREVDRNLGTELVLLYDYKAQAPDDLSVKRGDWVYADLEGQTVEGWLWAWSPKSRKYGFLPRAYARVPVMTSL</sequence>
<dbReference type="OMA" id="HACNEND"/>
<evidence type="ECO:0000256" key="5">
    <source>
        <dbReference type="PROSITE-ProRule" id="PRU00192"/>
    </source>
</evidence>
<comment type="caution">
    <text evidence="7">The sequence shown here is derived from an EMBL/GenBank/DDBJ whole genome shotgun (WGS) entry which is preliminary data.</text>
</comment>
<dbReference type="PANTHER" id="PTHR14167">
    <property type="entry name" value="SH3 DOMAIN-CONTAINING"/>
    <property type="match status" value="1"/>
</dbReference>
<evidence type="ECO:0000313" key="8">
    <source>
        <dbReference type="Proteomes" id="UP000198287"/>
    </source>
</evidence>
<protein>
    <submittedName>
        <fullName evidence="7">Intersectin-2</fullName>
    </submittedName>
</protein>
<feature type="domain" description="SH3" evidence="6">
    <location>
        <begin position="53"/>
        <end position="114"/>
    </location>
</feature>
<dbReference type="SMART" id="SM00326">
    <property type="entry name" value="SH3"/>
    <property type="match status" value="2"/>
</dbReference>
<dbReference type="SUPFAM" id="SSF50044">
    <property type="entry name" value="SH3-domain"/>
    <property type="match status" value="2"/>
</dbReference>
<evidence type="ECO:0000256" key="4">
    <source>
        <dbReference type="ARBA" id="ARBA00023136"/>
    </source>
</evidence>
<evidence type="ECO:0000256" key="3">
    <source>
        <dbReference type="ARBA" id="ARBA00023054"/>
    </source>
</evidence>
<evidence type="ECO:0000256" key="1">
    <source>
        <dbReference type="ARBA" id="ARBA00004170"/>
    </source>
</evidence>
<dbReference type="Pfam" id="PF07653">
    <property type="entry name" value="SH3_2"/>
    <property type="match status" value="1"/>
</dbReference>
<comment type="subcellular location">
    <subcellularLocation>
        <location evidence="1">Membrane</location>
        <topology evidence="1">Peripheral membrane protein</topology>
    </subcellularLocation>
</comment>
<dbReference type="InterPro" id="IPR036028">
    <property type="entry name" value="SH3-like_dom_sf"/>
</dbReference>
<keyword evidence="2 5" id="KW-0728">SH3 domain</keyword>
<dbReference type="FunFam" id="2.30.30.40:FF:000222">
    <property type="entry name" value="SH3 domain-containing protein Dlish"/>
    <property type="match status" value="1"/>
</dbReference>